<reference evidence="1" key="2">
    <citation type="submission" date="2019-03" db="EMBL/GenBank/DDBJ databases">
        <authorList>
            <person name="Chen S.-C."/>
            <person name="Wu S.-Y."/>
            <person name="Lai M.-C."/>
        </authorList>
    </citation>
    <scope>NUCLEOTIDE SEQUENCE</scope>
    <source>
        <strain evidence="1">ML15</strain>
    </source>
</reference>
<accession>A0A8G1EGY8</accession>
<dbReference type="RefSeq" id="WP_220680719.1">
    <property type="nucleotide sequence ID" value="NZ_CP037968.1"/>
</dbReference>
<dbReference type="OrthoDB" id="105746at2157"/>
<dbReference type="EMBL" id="CP037968">
    <property type="protein sequence ID" value="QYZ79412.1"/>
    <property type="molecule type" value="Genomic_DNA"/>
</dbReference>
<evidence type="ECO:0000313" key="1">
    <source>
        <dbReference type="EMBL" id="QYZ79412.1"/>
    </source>
</evidence>
<proteinExistence type="predicted"/>
<evidence type="ECO:0008006" key="3">
    <source>
        <dbReference type="Google" id="ProtNLM"/>
    </source>
</evidence>
<name>A0A8G1EGY8_9EURY</name>
<reference evidence="1" key="1">
    <citation type="journal article" date="2005" name="Int. J. Syst. Evol. Microbiol.">
        <title>Methanofollis formosanus sp. nov., isolated from a fish pond.</title>
        <authorList>
            <person name="Wu S.Y."/>
            <person name="Chen S.C."/>
            <person name="Lai M.C."/>
        </authorList>
    </citation>
    <scope>NUCLEOTIDE SEQUENCE</scope>
    <source>
        <strain evidence="1">ML15</strain>
    </source>
</reference>
<gene>
    <name evidence="1" type="ORF">E2N92_08195</name>
</gene>
<evidence type="ECO:0000313" key="2">
    <source>
        <dbReference type="Proteomes" id="UP000826709"/>
    </source>
</evidence>
<sequence length="120" mass="12580">MVFDLPEKRALLILIGISALLMLVHLGLDHAGSAAFAAPWSPEAEDGAFVLLRGEVKNVRALSGGHLLAEVNGTRVFLPAAVAARVEVKEGAFMEVAGTVQTYQGKKEVVVGSASDLTLI</sequence>
<dbReference type="AlphaFoldDB" id="A0A8G1EGY8"/>
<keyword evidence="2" id="KW-1185">Reference proteome</keyword>
<protein>
    <recommendedName>
        <fullName evidence="3">Nucleic acid binding OB-fold tRNA/helicase-type</fullName>
    </recommendedName>
</protein>
<organism evidence="1 2">
    <name type="scientific">Methanofollis formosanus</name>
    <dbReference type="NCBI Taxonomy" id="299308"/>
    <lineage>
        <taxon>Archaea</taxon>
        <taxon>Methanobacteriati</taxon>
        <taxon>Methanobacteriota</taxon>
        <taxon>Stenosarchaea group</taxon>
        <taxon>Methanomicrobia</taxon>
        <taxon>Methanomicrobiales</taxon>
        <taxon>Methanomicrobiaceae</taxon>
        <taxon>Methanofollis</taxon>
    </lineage>
</organism>
<dbReference type="Proteomes" id="UP000826709">
    <property type="component" value="Chromosome"/>
</dbReference>
<dbReference type="KEGG" id="mfk:E2N92_08195"/>